<dbReference type="AlphaFoldDB" id="A0A378QYK8"/>
<accession>A0A378QYK8</accession>
<evidence type="ECO:0000313" key="2">
    <source>
        <dbReference type="Proteomes" id="UP000254065"/>
    </source>
</evidence>
<name>A0A378QYK8_9GAMM</name>
<dbReference type="RefSeq" id="WP_156892354.1">
    <property type="nucleotide sequence ID" value="NZ_UGQB01000004.1"/>
</dbReference>
<dbReference type="EMBL" id="UGQB01000004">
    <property type="protein sequence ID" value="STZ08082.1"/>
    <property type="molecule type" value="Genomic_DNA"/>
</dbReference>
<protein>
    <submittedName>
        <fullName evidence="1">Uncharacterized protein</fullName>
    </submittedName>
</protein>
<evidence type="ECO:0000313" key="1">
    <source>
        <dbReference type="EMBL" id="STZ08082.1"/>
    </source>
</evidence>
<dbReference type="STRING" id="1122244.GCA_000426885_01781"/>
<proteinExistence type="predicted"/>
<gene>
    <name evidence="1" type="ORF">NCTC12877_01068</name>
</gene>
<organism evidence="1 2">
    <name type="scientific">Moraxella caprae</name>
    <dbReference type="NCBI Taxonomy" id="90240"/>
    <lineage>
        <taxon>Bacteria</taxon>
        <taxon>Pseudomonadati</taxon>
        <taxon>Pseudomonadota</taxon>
        <taxon>Gammaproteobacteria</taxon>
        <taxon>Moraxellales</taxon>
        <taxon>Moraxellaceae</taxon>
        <taxon>Moraxella</taxon>
    </lineage>
</organism>
<reference evidence="1 2" key="1">
    <citation type="submission" date="2018-06" db="EMBL/GenBank/DDBJ databases">
        <authorList>
            <consortium name="Pathogen Informatics"/>
            <person name="Doyle S."/>
        </authorList>
    </citation>
    <scope>NUCLEOTIDE SEQUENCE [LARGE SCALE GENOMIC DNA]</scope>
    <source>
        <strain evidence="1 2">NCTC12877</strain>
    </source>
</reference>
<sequence>MARYSVNLTFKKPNGGSGGNKWFSVNATSESEAKKTALEHAKSQNPDYLWSVDKVRAL</sequence>
<dbReference type="Proteomes" id="UP000254065">
    <property type="component" value="Unassembled WGS sequence"/>
</dbReference>
<keyword evidence="2" id="KW-1185">Reference proteome</keyword>